<dbReference type="PANTHER" id="PTHR21266">
    <property type="entry name" value="IRON-SULFUR DOMAIN CONTAINING PROTEIN"/>
    <property type="match status" value="1"/>
</dbReference>
<gene>
    <name evidence="7" type="ORF">G9Q37_15315</name>
</gene>
<dbReference type="PANTHER" id="PTHR21266:SF60">
    <property type="entry name" value="3-KETOSTEROID-9-ALPHA-MONOOXYGENASE, OXYGENASE COMPONENT"/>
    <property type="match status" value="1"/>
</dbReference>
<evidence type="ECO:0000256" key="3">
    <source>
        <dbReference type="ARBA" id="ARBA00023002"/>
    </source>
</evidence>
<evidence type="ECO:0000256" key="2">
    <source>
        <dbReference type="ARBA" id="ARBA00022723"/>
    </source>
</evidence>
<dbReference type="Proteomes" id="UP000503162">
    <property type="component" value="Chromosome"/>
</dbReference>
<evidence type="ECO:0000313" key="7">
    <source>
        <dbReference type="EMBL" id="QIM53428.1"/>
    </source>
</evidence>
<dbReference type="InterPro" id="IPR050584">
    <property type="entry name" value="Cholesterol_7-desaturase"/>
</dbReference>
<keyword evidence="3" id="KW-0560">Oxidoreductase</keyword>
<keyword evidence="5" id="KW-0411">Iron-sulfur</keyword>
<proteinExistence type="predicted"/>
<dbReference type="Gene3D" id="2.102.10.10">
    <property type="entry name" value="Rieske [2Fe-2S] iron-sulphur domain"/>
    <property type="match status" value="1"/>
</dbReference>
<dbReference type="CDD" id="cd08878">
    <property type="entry name" value="RHO_alpha_C_DMO-like"/>
    <property type="match status" value="1"/>
</dbReference>
<dbReference type="Pfam" id="PF00355">
    <property type="entry name" value="Rieske"/>
    <property type="match status" value="1"/>
</dbReference>
<dbReference type="InterPro" id="IPR044043">
    <property type="entry name" value="VanA_C_cat"/>
</dbReference>
<evidence type="ECO:0000256" key="5">
    <source>
        <dbReference type="ARBA" id="ARBA00023014"/>
    </source>
</evidence>
<keyword evidence="1" id="KW-0001">2Fe-2S</keyword>
<keyword evidence="8" id="KW-1185">Reference proteome</keyword>
<feature type="domain" description="Rieske" evidence="6">
    <location>
        <begin position="7"/>
        <end position="109"/>
    </location>
</feature>
<dbReference type="EMBL" id="CP049989">
    <property type="protein sequence ID" value="QIM53428.1"/>
    <property type="molecule type" value="Genomic_DNA"/>
</dbReference>
<keyword evidence="2" id="KW-0479">Metal-binding</keyword>
<evidence type="ECO:0000313" key="8">
    <source>
        <dbReference type="Proteomes" id="UP000503162"/>
    </source>
</evidence>
<dbReference type="GO" id="GO:0051213">
    <property type="term" value="F:dioxygenase activity"/>
    <property type="evidence" value="ECO:0007669"/>
    <property type="project" value="UniProtKB-KW"/>
</dbReference>
<dbReference type="Gene3D" id="3.90.380.10">
    <property type="entry name" value="Naphthalene 1,2-dioxygenase Alpha Subunit, Chain A, domain 1"/>
    <property type="match status" value="1"/>
</dbReference>
<organism evidence="7 8">
    <name type="scientific">Hydrogenophaga crocea</name>
    <dbReference type="NCBI Taxonomy" id="2716225"/>
    <lineage>
        <taxon>Bacteria</taxon>
        <taxon>Pseudomonadati</taxon>
        <taxon>Pseudomonadota</taxon>
        <taxon>Betaproteobacteria</taxon>
        <taxon>Burkholderiales</taxon>
        <taxon>Comamonadaceae</taxon>
        <taxon>Hydrogenophaga</taxon>
    </lineage>
</organism>
<dbReference type="InterPro" id="IPR036922">
    <property type="entry name" value="Rieske_2Fe-2S_sf"/>
</dbReference>
<dbReference type="SUPFAM" id="SSF50022">
    <property type="entry name" value="ISP domain"/>
    <property type="match status" value="1"/>
</dbReference>
<dbReference type="InterPro" id="IPR017941">
    <property type="entry name" value="Rieske_2Fe-2S"/>
</dbReference>
<keyword evidence="4" id="KW-0408">Iron</keyword>
<name>A0A6G8IK76_9BURK</name>
<dbReference type="Pfam" id="PF19112">
    <property type="entry name" value="VanA_C"/>
    <property type="match status" value="1"/>
</dbReference>
<evidence type="ECO:0000259" key="6">
    <source>
        <dbReference type="PROSITE" id="PS51296"/>
    </source>
</evidence>
<sequence length="369" mass="41217">MFILNTWYIAAWGHEVADKPFARRICDQPVVLFRDKQTQQIAALEDKCCHRAAPLSMGVVVDAGLQCGYHGVVHDCAGRCVHIPGQDKIPARAKVRAYPVVEKNEFIWIWMGDPELADPSKIVDYPYNDDHANWPHHRGFYHIKAGYMLMVDNLMDLTHLGYVHGSTIGGNPLTHVEALMDVTKTDDSIKYVRWMLNSVPPPTYLAAVPFQGRVDRWQEFEFSPPSNVLQWSGAVDAGTGAREHGHRSGGFSLRIFHGLTPETENTCFYFFAPANGYRPEDEAATAALMDHISEAFMEDKLICEGQQARLNELGEDGLVDIVSDATRVQLRRIVRRMAEAEARQVAQKAQQDAAVRPVVPIQPATATPG</sequence>
<reference evidence="7 8" key="1">
    <citation type="submission" date="2020-03" db="EMBL/GenBank/DDBJ databases">
        <title>Hydrogenophaga sp. nov. isolated from cyanobacterial mat.</title>
        <authorList>
            <person name="Thorat V."/>
            <person name="Kirdat K."/>
            <person name="Tiwarekar B."/>
            <person name="Costa E.D."/>
            <person name="Yadav A."/>
        </authorList>
    </citation>
    <scope>NUCLEOTIDE SEQUENCE [LARGE SCALE GENOMIC DNA]</scope>
    <source>
        <strain evidence="7 8">BA0156</strain>
    </source>
</reference>
<dbReference type="PROSITE" id="PS51296">
    <property type="entry name" value="RIESKE"/>
    <property type="match status" value="1"/>
</dbReference>
<dbReference type="GO" id="GO:0051537">
    <property type="term" value="F:2 iron, 2 sulfur cluster binding"/>
    <property type="evidence" value="ECO:0007669"/>
    <property type="project" value="UniProtKB-KW"/>
</dbReference>
<dbReference type="SUPFAM" id="SSF55961">
    <property type="entry name" value="Bet v1-like"/>
    <property type="match status" value="1"/>
</dbReference>
<keyword evidence="7" id="KW-0223">Dioxygenase</keyword>
<dbReference type="KEGG" id="hcz:G9Q37_15315"/>
<accession>A0A6G8IK76</accession>
<protein>
    <submittedName>
        <fullName evidence="7">Aromatic ring-hydroxylating dioxygenase subunit alpha</fullName>
    </submittedName>
</protein>
<dbReference type="GO" id="GO:0046872">
    <property type="term" value="F:metal ion binding"/>
    <property type="evidence" value="ECO:0007669"/>
    <property type="project" value="UniProtKB-KW"/>
</dbReference>
<dbReference type="AlphaFoldDB" id="A0A6G8IK76"/>
<dbReference type="RefSeq" id="WP_166228486.1">
    <property type="nucleotide sequence ID" value="NZ_CP049989.1"/>
</dbReference>
<evidence type="ECO:0000256" key="1">
    <source>
        <dbReference type="ARBA" id="ARBA00022714"/>
    </source>
</evidence>
<evidence type="ECO:0000256" key="4">
    <source>
        <dbReference type="ARBA" id="ARBA00023004"/>
    </source>
</evidence>